<dbReference type="PANTHER" id="PTHR32319:SF0">
    <property type="entry name" value="BACTERIAL HEMOLYSIN-LIKE PROTEIN"/>
    <property type="match status" value="1"/>
</dbReference>
<feature type="domain" description="RNA-binding S4" evidence="4">
    <location>
        <begin position="4"/>
        <end position="66"/>
    </location>
</feature>
<reference evidence="5 6" key="1">
    <citation type="journal article" date="2014" name="Int. J. Syst. Evol. Microbiol.">
        <title>Complete genome sequence of Corynebacterium casei LMG S-19264T (=DSM 44701T), isolated from a smear-ripened cheese.</title>
        <authorList>
            <consortium name="US DOE Joint Genome Institute (JGI-PGF)"/>
            <person name="Walter F."/>
            <person name="Albersmeier A."/>
            <person name="Kalinowski J."/>
            <person name="Ruckert C."/>
        </authorList>
    </citation>
    <scope>NUCLEOTIDE SEQUENCE [LARGE SCALE GENOMIC DNA]</scope>
    <source>
        <strain evidence="5 6">NBRC 112289</strain>
    </source>
</reference>
<dbReference type="Proteomes" id="UP001157160">
    <property type="component" value="Unassembled WGS sequence"/>
</dbReference>
<dbReference type="Gene3D" id="3.40.50.150">
    <property type="entry name" value="Vaccinia Virus protein VP39"/>
    <property type="match status" value="1"/>
</dbReference>
<dbReference type="SUPFAM" id="SSF55174">
    <property type="entry name" value="Alpha-L RNA-binding motif"/>
    <property type="match status" value="1"/>
</dbReference>
<dbReference type="PROSITE" id="PS50889">
    <property type="entry name" value="S4"/>
    <property type="match status" value="1"/>
</dbReference>
<dbReference type="AlphaFoldDB" id="A0AA37XAA5"/>
<sequence>MHSSRLDAALVERGLARSRSHAAQLLERGLVTLDGRPVVKASTKVTLLQQVGVRELDGYVGRAAYKLLAALDAWSDLRVDGREALDLGASTGGFTQVLLERGASRVVALDVGHGQLAPSIRSDHRVDVVEGFNARDLSRESLGAAAGRTVRPQVVVADLSFISLSHVLPPAAATVGEGADWVVLVKPQFEVGRGGVREGIVRDPALREDALTAVLWAAWDVGLRAAGLLPSPILGGAGNHEYLLRLRSGEGADPTEWRDRVHELCAAP</sequence>
<evidence type="ECO:0000256" key="1">
    <source>
        <dbReference type="ARBA" id="ARBA00022884"/>
    </source>
</evidence>
<dbReference type="PANTHER" id="PTHR32319">
    <property type="entry name" value="BACTERIAL HEMOLYSIN-LIKE PROTEIN"/>
    <property type="match status" value="1"/>
</dbReference>
<keyword evidence="1 3" id="KW-0694">RNA-binding</keyword>
<protein>
    <submittedName>
        <fullName evidence="5">TlyA family rRNA (Cytidine-2'-O)-methyltransferase</fullName>
    </submittedName>
</protein>
<comment type="caution">
    <text evidence="5">The sequence shown here is derived from an EMBL/GenBank/DDBJ whole genome shotgun (WGS) entry which is preliminary data.</text>
</comment>
<dbReference type="InterPro" id="IPR004538">
    <property type="entry name" value="Hemolysin_A/TlyA"/>
</dbReference>
<evidence type="ECO:0000259" key="4">
    <source>
        <dbReference type="SMART" id="SM00363"/>
    </source>
</evidence>
<name>A0AA37XAA5_9MICO</name>
<organism evidence="5 6">
    <name type="scientific">Arenivirga flava</name>
    <dbReference type="NCBI Taxonomy" id="1930060"/>
    <lineage>
        <taxon>Bacteria</taxon>
        <taxon>Bacillati</taxon>
        <taxon>Actinomycetota</taxon>
        <taxon>Actinomycetes</taxon>
        <taxon>Micrococcales</taxon>
        <taxon>Microbacteriaceae</taxon>
        <taxon>Arenivirga</taxon>
    </lineage>
</organism>
<evidence type="ECO:0000256" key="2">
    <source>
        <dbReference type="ARBA" id="ARBA00029460"/>
    </source>
</evidence>
<dbReference type="Pfam" id="PF01479">
    <property type="entry name" value="S4"/>
    <property type="match status" value="1"/>
</dbReference>
<dbReference type="InterPro" id="IPR036986">
    <property type="entry name" value="S4_RNA-bd_sf"/>
</dbReference>
<dbReference type="SMART" id="SM00363">
    <property type="entry name" value="S4"/>
    <property type="match status" value="1"/>
</dbReference>
<accession>A0AA37XAA5</accession>
<dbReference type="PIRSF" id="PIRSF005578">
    <property type="entry name" value="TlyA"/>
    <property type="match status" value="1"/>
</dbReference>
<dbReference type="Pfam" id="PF01728">
    <property type="entry name" value="FtsJ"/>
    <property type="match status" value="1"/>
</dbReference>
<dbReference type="CDD" id="cd00165">
    <property type="entry name" value="S4"/>
    <property type="match status" value="1"/>
</dbReference>
<proteinExistence type="inferred from homology"/>
<dbReference type="EMBL" id="BSUL01000001">
    <property type="protein sequence ID" value="GMA27135.1"/>
    <property type="molecule type" value="Genomic_DNA"/>
</dbReference>
<evidence type="ECO:0000256" key="3">
    <source>
        <dbReference type="PROSITE-ProRule" id="PRU00182"/>
    </source>
</evidence>
<evidence type="ECO:0000313" key="6">
    <source>
        <dbReference type="Proteomes" id="UP001157160"/>
    </source>
</evidence>
<dbReference type="GO" id="GO:0003723">
    <property type="term" value="F:RNA binding"/>
    <property type="evidence" value="ECO:0007669"/>
    <property type="project" value="UniProtKB-KW"/>
</dbReference>
<dbReference type="InterPro" id="IPR029063">
    <property type="entry name" value="SAM-dependent_MTases_sf"/>
</dbReference>
<gene>
    <name evidence="5" type="ORF">GCM10025874_03880</name>
</gene>
<dbReference type="InterPro" id="IPR002877">
    <property type="entry name" value="RNA_MeTrfase_FtsJ_dom"/>
</dbReference>
<dbReference type="RefSeq" id="WP_284229468.1">
    <property type="nucleotide sequence ID" value="NZ_BSUL01000001.1"/>
</dbReference>
<dbReference type="GO" id="GO:0032259">
    <property type="term" value="P:methylation"/>
    <property type="evidence" value="ECO:0007669"/>
    <property type="project" value="InterPro"/>
</dbReference>
<evidence type="ECO:0000313" key="5">
    <source>
        <dbReference type="EMBL" id="GMA27135.1"/>
    </source>
</evidence>
<comment type="similarity">
    <text evidence="2">Belongs to the TlyA family.</text>
</comment>
<dbReference type="InterPro" id="IPR002942">
    <property type="entry name" value="S4_RNA-bd"/>
</dbReference>
<dbReference type="Gene3D" id="3.10.290.10">
    <property type="entry name" value="RNA-binding S4 domain"/>
    <property type="match status" value="1"/>
</dbReference>
<dbReference type="InterPro" id="IPR047048">
    <property type="entry name" value="TlyA"/>
</dbReference>
<dbReference type="SUPFAM" id="SSF53335">
    <property type="entry name" value="S-adenosyl-L-methionine-dependent methyltransferases"/>
    <property type="match status" value="1"/>
</dbReference>
<dbReference type="GO" id="GO:0008168">
    <property type="term" value="F:methyltransferase activity"/>
    <property type="evidence" value="ECO:0007669"/>
    <property type="project" value="InterPro"/>
</dbReference>
<keyword evidence="6" id="KW-1185">Reference proteome</keyword>